<dbReference type="EMBL" id="JABGBW010000001">
    <property type="protein sequence ID" value="MBC2575658.1"/>
    <property type="molecule type" value="Genomic_DNA"/>
</dbReference>
<dbReference type="Proteomes" id="UP000713904">
    <property type="component" value="Unassembled WGS sequence"/>
</dbReference>
<evidence type="ECO:0000256" key="1">
    <source>
        <dbReference type="ARBA" id="ARBA00022603"/>
    </source>
</evidence>
<evidence type="ECO:0000313" key="4">
    <source>
        <dbReference type="Proteomes" id="UP000713904"/>
    </source>
</evidence>
<dbReference type="PIRSF" id="PIRSF004553">
    <property type="entry name" value="CHP00095"/>
    <property type="match status" value="1"/>
</dbReference>
<dbReference type="CDD" id="cd02440">
    <property type="entry name" value="AdoMet_MTases"/>
    <property type="match status" value="1"/>
</dbReference>
<name>A0ABR6TKI5_9FIRM</name>
<dbReference type="PROSITE" id="PS00092">
    <property type="entry name" value="N6_MTASE"/>
    <property type="match status" value="1"/>
</dbReference>
<keyword evidence="4" id="KW-1185">Reference proteome</keyword>
<keyword evidence="2 3" id="KW-0808">Transferase</keyword>
<proteinExistence type="predicted"/>
<dbReference type="GO" id="GO:0052913">
    <property type="term" value="F:16S rRNA (guanine(966)-N(2))-methyltransferase activity"/>
    <property type="evidence" value="ECO:0007669"/>
    <property type="project" value="UniProtKB-EC"/>
</dbReference>
<dbReference type="PANTHER" id="PTHR43542">
    <property type="entry name" value="METHYLTRANSFERASE"/>
    <property type="match status" value="1"/>
</dbReference>
<keyword evidence="1 3" id="KW-0489">Methyltransferase</keyword>
<sequence>MRVISGIARGLKLNSPVNDDVRPTTDRVKESMFNIIASRIYDSSVLDLFSGSGALGIECISRGSKYVYFCDNNENSIKVIKSNLEKARFYDNYEIMKDDFRNIIKILSNKNEKFDIIFVDPPYYEGLFDEVISMIINKKILEDDGLIVVEHDSNIIMKEYDGIYKIKEKKYGMTKLTFYSLEENYE</sequence>
<dbReference type="Gene3D" id="3.40.50.150">
    <property type="entry name" value="Vaccinia Virus protein VP39"/>
    <property type="match status" value="1"/>
</dbReference>
<organism evidence="3 4">
    <name type="scientific">Peptostreptococcus canis</name>
    <dbReference type="NCBI Taxonomy" id="1159213"/>
    <lineage>
        <taxon>Bacteria</taxon>
        <taxon>Bacillati</taxon>
        <taxon>Bacillota</taxon>
        <taxon>Clostridia</taxon>
        <taxon>Peptostreptococcales</taxon>
        <taxon>Peptostreptococcaceae</taxon>
        <taxon>Peptostreptococcus</taxon>
    </lineage>
</organism>
<dbReference type="PANTHER" id="PTHR43542:SF1">
    <property type="entry name" value="METHYLTRANSFERASE"/>
    <property type="match status" value="1"/>
</dbReference>
<gene>
    <name evidence="3" type="primary">rsmD</name>
    <name evidence="3" type="ORF">HLB29_03065</name>
</gene>
<dbReference type="Pfam" id="PF03602">
    <property type="entry name" value="Cons_hypoth95"/>
    <property type="match status" value="1"/>
</dbReference>
<dbReference type="NCBIfam" id="TIGR00095">
    <property type="entry name" value="16S rRNA (guanine(966)-N(2))-methyltransferase RsmD"/>
    <property type="match status" value="1"/>
</dbReference>
<dbReference type="RefSeq" id="WP_185623648.1">
    <property type="nucleotide sequence ID" value="NZ_JABGBW010000001.1"/>
</dbReference>
<reference evidence="3 4" key="1">
    <citation type="submission" date="2020-05" db="EMBL/GenBank/DDBJ databases">
        <title>Draft genome of xy-202 and genomic insight in genome of the genus Peptostreptococcus.</title>
        <authorList>
            <person name="Zhang Z."/>
        </authorList>
    </citation>
    <scope>NUCLEOTIDE SEQUENCE [LARGE SCALE GENOMIC DNA]</scope>
    <source>
        <strain evidence="3 4">DSM 27025</strain>
    </source>
</reference>
<protein>
    <submittedName>
        <fullName evidence="3">16S rRNA (Guanine(966)-N(2))-methyltransferase RsmD</fullName>
        <ecNumber evidence="3">2.1.1.171</ecNumber>
    </submittedName>
</protein>
<dbReference type="SUPFAM" id="SSF53335">
    <property type="entry name" value="S-adenosyl-L-methionine-dependent methyltransferases"/>
    <property type="match status" value="1"/>
</dbReference>
<dbReference type="InterPro" id="IPR002052">
    <property type="entry name" value="DNA_methylase_N6_adenine_CS"/>
</dbReference>
<dbReference type="InterPro" id="IPR029063">
    <property type="entry name" value="SAM-dependent_MTases_sf"/>
</dbReference>
<comment type="caution">
    <text evidence="3">The sequence shown here is derived from an EMBL/GenBank/DDBJ whole genome shotgun (WGS) entry which is preliminary data.</text>
</comment>
<evidence type="ECO:0000313" key="3">
    <source>
        <dbReference type="EMBL" id="MBC2575658.1"/>
    </source>
</evidence>
<dbReference type="EC" id="2.1.1.171" evidence="3"/>
<accession>A0ABR6TKI5</accession>
<dbReference type="InterPro" id="IPR004398">
    <property type="entry name" value="RNA_MeTrfase_RsmD"/>
</dbReference>
<evidence type="ECO:0000256" key="2">
    <source>
        <dbReference type="ARBA" id="ARBA00022679"/>
    </source>
</evidence>